<evidence type="ECO:0000256" key="1">
    <source>
        <dbReference type="SAM" id="Phobius"/>
    </source>
</evidence>
<dbReference type="InterPro" id="IPR039635">
    <property type="entry name" value="ERMARD"/>
</dbReference>
<dbReference type="KEGG" id="lve:103082247"/>
<dbReference type="OrthoDB" id="49386at2759"/>
<dbReference type="FunCoup" id="A0A340WBT2">
    <property type="interactions" value="2363"/>
</dbReference>
<dbReference type="STRING" id="118797.A0A340WBT2"/>
<sequence>MICKLGFEARENCDINSIVTQNGEVCWTTITDRVVYTESAQGLDYGGSVRLLGPVCQAVHLHLSSLTKGQFETRYSPGLQWTGVPELFPEMFGALGSLQSLAISLNLMKLTSCLERALADVYLLIGKECPFLLRDLIASEELAQVFGQSVMDVLKVFVGSPCGLNLRNVLWHGFAAPQEIPPKYCSMMILLTAGLGQLLKGYLQQTKFTLAHRPFITLTSLEDLIIFPDVTYEVLSVLEEVMKKSTFILEIMLPYWEVALINFKSHRFADCAILLLVQLETGLRKVFATVNKCPKRLLTAESTALYTTFDEILAKHLNDGKINQLPLFLGEPAMEFLWDFLNHQEGPRLRDRLSHGEVSLPEFPKEAANQLLAFSFVLLLRFIDEDLLSVFKEKAAVRALVNVAEAYGARCHPVSQLKKQVLSCERSIGVWPLLPLPEGSEREAQRSEGNSEINACHSLITEIVAELCHHVPETHRVPHDSEYLPPEKWPQLLHELCSIPVRTLFCPRAVLEVLAVLRKIGAHCHCVCGQVAACAELRRRQWEDRSLRSRQRRNYLRLVHSIKLLSPMLYLILLLIALELVNIHVVLGKNTSEYQQYLRFLKSVLQYTENLAAYTSQDKNKWDEAVNLTQVALLKIWTFSEKKQMLIHLAKKSTSKVV</sequence>
<accession>A0A340WBT2</accession>
<dbReference type="Pfam" id="PF13910">
    <property type="entry name" value="DUF4209"/>
    <property type="match status" value="1"/>
</dbReference>
<feature type="domain" description="DUF4209" evidence="2">
    <location>
        <begin position="114"/>
        <end position="194"/>
    </location>
</feature>
<keyword evidence="1" id="KW-0812">Transmembrane</keyword>
<gene>
    <name evidence="4" type="primary">ERMARD</name>
</gene>
<dbReference type="InterPro" id="IPR025209">
    <property type="entry name" value="DUF4209"/>
</dbReference>
<name>A0A340WBT2_LIPVE</name>
<dbReference type="PANTHER" id="PTHR31701">
    <property type="entry name" value="ENDOPLASMIC RETICULUM MEMBRANE-ASSOCIATED RNA DEGRADATION PROTEIN"/>
    <property type="match status" value="1"/>
</dbReference>
<organism evidence="3 4">
    <name type="scientific">Lipotes vexillifer</name>
    <name type="common">Yangtze river dolphin</name>
    <dbReference type="NCBI Taxonomy" id="118797"/>
    <lineage>
        <taxon>Eukaryota</taxon>
        <taxon>Metazoa</taxon>
        <taxon>Chordata</taxon>
        <taxon>Craniata</taxon>
        <taxon>Vertebrata</taxon>
        <taxon>Euteleostomi</taxon>
        <taxon>Mammalia</taxon>
        <taxon>Eutheria</taxon>
        <taxon>Laurasiatheria</taxon>
        <taxon>Artiodactyla</taxon>
        <taxon>Whippomorpha</taxon>
        <taxon>Cetacea</taxon>
        <taxon>Odontoceti</taxon>
        <taxon>Lipotidae</taxon>
        <taxon>Lipotes</taxon>
    </lineage>
</organism>
<dbReference type="GeneID" id="103082247"/>
<protein>
    <submittedName>
        <fullName evidence="4">Endoplasmic reticulum membrane-associated RNA degradation protein</fullName>
    </submittedName>
</protein>
<dbReference type="InParanoid" id="A0A340WBT2"/>
<dbReference type="Proteomes" id="UP000265300">
    <property type="component" value="Unplaced"/>
</dbReference>
<feature type="transmembrane region" description="Helical" evidence="1">
    <location>
        <begin position="568"/>
        <end position="587"/>
    </location>
</feature>
<evidence type="ECO:0000313" key="4">
    <source>
        <dbReference type="RefSeq" id="XP_007445986.1"/>
    </source>
</evidence>
<proteinExistence type="predicted"/>
<dbReference type="RefSeq" id="XP_007445986.1">
    <property type="nucleotide sequence ID" value="XM_007445924.1"/>
</dbReference>
<keyword evidence="1" id="KW-0472">Membrane</keyword>
<dbReference type="AlphaFoldDB" id="A0A340WBT2"/>
<keyword evidence="1" id="KW-1133">Transmembrane helix</keyword>
<dbReference type="PANTHER" id="PTHR31701:SF2">
    <property type="entry name" value="ENDOPLASMIC RETICULUM MEMBRANE-ASSOCIATED RNA DEGRADATION PROTEIN"/>
    <property type="match status" value="1"/>
</dbReference>
<reference evidence="4" key="1">
    <citation type="submission" date="2025-08" db="UniProtKB">
        <authorList>
            <consortium name="RefSeq"/>
        </authorList>
    </citation>
    <scope>IDENTIFICATION</scope>
</reference>
<keyword evidence="3" id="KW-1185">Reference proteome</keyword>
<dbReference type="CTD" id="55780"/>
<evidence type="ECO:0000313" key="3">
    <source>
        <dbReference type="Proteomes" id="UP000265300"/>
    </source>
</evidence>
<evidence type="ECO:0000259" key="2">
    <source>
        <dbReference type="Pfam" id="PF13910"/>
    </source>
</evidence>